<sequence length="446" mass="48136">MATDNGPATGTLRKIRTTSGKTRQHPLVPQEVCERMNHRWLDYALGQGELVPPERTVQFKAPVVYHHERTPADVYSVGVSALAVDQHTGQFFVSCGTDGSVSLWQFHGRVVGNGVLRNRRLHYVRGTVSEEPAPRRSADARHNVRQVNNIRMYMQRAPAAAPDTPRVGVQASVDCVFYGQDNGMFVTAGRNGTVRLWDTESCRPLHEVQLPHAAHQLHARGSLLLCALADPHPRVLDLRHPRGEGMQLRAGARARPGANALCARFLADAADDPRFVAAGDHAGGLAVWDLRMANRRVAAVPGAHPGFVNALATLHVPAHVATLATAGADGRCRLWTWANGALRLRRPLGPSDAARNRLASRTASRLLCHRGHCFLSSDQGDLLVYSCADGRLVAKLAHADTFPAAPASARFQALAIQPRLAAGTGTRLLLGSDALSGALADYELAL</sequence>
<dbReference type="SUPFAM" id="SSF50978">
    <property type="entry name" value="WD40 repeat-like"/>
    <property type="match status" value="1"/>
</dbReference>
<dbReference type="EMBL" id="AE016815">
    <property type="protein sequence ID" value="AAS50675.2"/>
    <property type="molecule type" value="Genomic_DNA"/>
</dbReference>
<dbReference type="STRING" id="284811.Q75DW9"/>
<gene>
    <name evidence="3" type="ORF">AGOS_ABL096W</name>
</gene>
<dbReference type="InParanoid" id="Q75DW9"/>
<dbReference type="HOGENOM" id="CLU_042821_0_0_1"/>
<dbReference type="GeneID" id="4618931"/>
<reference evidence="4" key="2">
    <citation type="journal article" date="2013" name="G3 (Bethesda)">
        <title>Genomes of Ashbya fungi isolated from insects reveal four mating-type loci, numerous translocations, lack of transposons, and distinct gene duplications.</title>
        <authorList>
            <person name="Dietrich F.S."/>
            <person name="Voegeli S."/>
            <person name="Kuo S."/>
            <person name="Philippsen P."/>
        </authorList>
    </citation>
    <scope>GENOME REANNOTATION</scope>
    <source>
        <strain evidence="4">ATCC 10895 / CBS 109.51 / FGSC 9923 / NRRL Y-1056</strain>
    </source>
</reference>
<evidence type="ECO:0000256" key="2">
    <source>
        <dbReference type="SAM" id="MobiDB-lite"/>
    </source>
</evidence>
<dbReference type="PANTHER" id="PTHR46202:SF1">
    <property type="entry name" value="DNA EXCISION REPAIR PROTEIN ERCC-8"/>
    <property type="match status" value="1"/>
</dbReference>
<organism evidence="3 4">
    <name type="scientific">Eremothecium gossypii (strain ATCC 10895 / CBS 109.51 / FGSC 9923 / NRRL Y-1056)</name>
    <name type="common">Yeast</name>
    <name type="synonym">Ashbya gossypii</name>
    <dbReference type="NCBI Taxonomy" id="284811"/>
    <lineage>
        <taxon>Eukaryota</taxon>
        <taxon>Fungi</taxon>
        <taxon>Dikarya</taxon>
        <taxon>Ascomycota</taxon>
        <taxon>Saccharomycotina</taxon>
        <taxon>Saccharomycetes</taxon>
        <taxon>Saccharomycetales</taxon>
        <taxon>Saccharomycetaceae</taxon>
        <taxon>Eremothecium</taxon>
    </lineage>
</organism>
<keyword evidence="1" id="KW-0853">WD repeat</keyword>
<dbReference type="OMA" id="WNSEGSE"/>
<dbReference type="InterPro" id="IPR001680">
    <property type="entry name" value="WD40_rpt"/>
</dbReference>
<dbReference type="RefSeq" id="NP_982851.2">
    <property type="nucleotide sequence ID" value="NM_208204.2"/>
</dbReference>
<dbReference type="GO" id="GO:0043161">
    <property type="term" value="P:proteasome-mediated ubiquitin-dependent protein catabolic process"/>
    <property type="evidence" value="ECO:0000318"/>
    <property type="project" value="GO_Central"/>
</dbReference>
<dbReference type="PANTHER" id="PTHR46202">
    <property type="entry name" value="DNA EXCISION REPAIR PROTEIN ERCC-8"/>
    <property type="match status" value="1"/>
</dbReference>
<accession>Q75DW9</accession>
<proteinExistence type="predicted"/>
<evidence type="ECO:0000256" key="1">
    <source>
        <dbReference type="PROSITE-ProRule" id="PRU00221"/>
    </source>
</evidence>
<dbReference type="KEGG" id="ago:AGOS_ABL096W"/>
<keyword evidence="4" id="KW-1185">Reference proteome</keyword>
<dbReference type="FunCoup" id="Q75DW9">
    <property type="interactions" value="124"/>
</dbReference>
<dbReference type="InterPro" id="IPR042238">
    <property type="entry name" value="Rad28/ERCC8/Ckn1/ATCSA-1"/>
</dbReference>
<dbReference type="GO" id="GO:0031464">
    <property type="term" value="C:Cul4A-RING E3 ubiquitin ligase complex"/>
    <property type="evidence" value="ECO:0000318"/>
    <property type="project" value="GO_Central"/>
</dbReference>
<feature type="repeat" description="WD" evidence="1">
    <location>
        <begin position="166"/>
        <end position="207"/>
    </location>
</feature>
<dbReference type="InterPro" id="IPR036322">
    <property type="entry name" value="WD40_repeat_dom_sf"/>
</dbReference>
<dbReference type="SMART" id="SM00320">
    <property type="entry name" value="WD40"/>
    <property type="match status" value="3"/>
</dbReference>
<dbReference type="OrthoDB" id="361494at2759"/>
<reference evidence="3 4" key="1">
    <citation type="journal article" date="2004" name="Science">
        <title>The Ashbya gossypii genome as a tool for mapping the ancient Saccharomyces cerevisiae genome.</title>
        <authorList>
            <person name="Dietrich F.S."/>
            <person name="Voegeli S."/>
            <person name="Brachat S."/>
            <person name="Lerch A."/>
            <person name="Gates K."/>
            <person name="Steiner S."/>
            <person name="Mohr C."/>
            <person name="Pohlmann R."/>
            <person name="Luedi P."/>
            <person name="Choi S."/>
            <person name="Wing R.A."/>
            <person name="Flavier A."/>
            <person name="Gaffney T.D."/>
            <person name="Philippsen P."/>
        </authorList>
    </citation>
    <scope>NUCLEOTIDE SEQUENCE [LARGE SCALE GENOMIC DNA]</scope>
    <source>
        <strain evidence="4">ATCC 10895 / CBS 109.51 / FGSC 9923 / NRRL Y-1056</strain>
    </source>
</reference>
<dbReference type="AlphaFoldDB" id="Q75DW9"/>
<protein>
    <submittedName>
        <fullName evidence="3">ABL096Wp</fullName>
    </submittedName>
</protein>
<dbReference type="InterPro" id="IPR015943">
    <property type="entry name" value="WD40/YVTN_repeat-like_dom_sf"/>
</dbReference>
<dbReference type="GO" id="GO:0006283">
    <property type="term" value="P:transcription-coupled nucleotide-excision repair"/>
    <property type="evidence" value="ECO:0000318"/>
    <property type="project" value="GO_Central"/>
</dbReference>
<dbReference type="eggNOG" id="KOG4155">
    <property type="taxonomic scope" value="Eukaryota"/>
</dbReference>
<dbReference type="Gene3D" id="2.130.10.10">
    <property type="entry name" value="YVTN repeat-like/Quinoprotein amine dehydrogenase"/>
    <property type="match status" value="2"/>
</dbReference>
<dbReference type="GO" id="GO:0000109">
    <property type="term" value="C:nucleotide-excision repair complex"/>
    <property type="evidence" value="ECO:0000318"/>
    <property type="project" value="GO_Central"/>
</dbReference>
<dbReference type="Pfam" id="PF00400">
    <property type="entry name" value="WD40"/>
    <property type="match status" value="3"/>
</dbReference>
<dbReference type="PROSITE" id="PS50082">
    <property type="entry name" value="WD_REPEATS_2"/>
    <property type="match status" value="1"/>
</dbReference>
<evidence type="ECO:0000313" key="4">
    <source>
        <dbReference type="Proteomes" id="UP000000591"/>
    </source>
</evidence>
<name>Q75DW9_EREGS</name>
<dbReference type="GO" id="GO:0000209">
    <property type="term" value="P:protein polyubiquitination"/>
    <property type="evidence" value="ECO:0000318"/>
    <property type="project" value="GO_Central"/>
</dbReference>
<dbReference type="Proteomes" id="UP000000591">
    <property type="component" value="Chromosome II"/>
</dbReference>
<feature type="region of interest" description="Disordered" evidence="2">
    <location>
        <begin position="1"/>
        <end position="23"/>
    </location>
</feature>
<evidence type="ECO:0000313" key="3">
    <source>
        <dbReference type="EMBL" id="AAS50675.2"/>
    </source>
</evidence>